<gene>
    <name evidence="1" type="ORF">EDD61_11372</name>
</gene>
<comment type="caution">
    <text evidence="1">The sequence shown here is derived from an EMBL/GenBank/DDBJ whole genome shotgun (WGS) entry which is preliminary data.</text>
</comment>
<dbReference type="Proteomes" id="UP000295773">
    <property type="component" value="Unassembled WGS sequence"/>
</dbReference>
<protein>
    <submittedName>
        <fullName evidence="1">Uncharacterized protein</fullName>
    </submittedName>
</protein>
<dbReference type="EMBL" id="SMBP01000013">
    <property type="protein sequence ID" value="TCU58448.1"/>
    <property type="molecule type" value="Genomic_DNA"/>
</dbReference>
<dbReference type="AlphaFoldDB" id="A0A4R3T9G2"/>
<organism evidence="1 2">
    <name type="scientific">Longicatena caecimuris</name>
    <dbReference type="NCBI Taxonomy" id="1796635"/>
    <lineage>
        <taxon>Bacteria</taxon>
        <taxon>Bacillati</taxon>
        <taxon>Bacillota</taxon>
        <taxon>Erysipelotrichia</taxon>
        <taxon>Erysipelotrichales</taxon>
        <taxon>Erysipelotrichaceae</taxon>
        <taxon>Longicatena</taxon>
    </lineage>
</organism>
<sequence>MVTVYVYILDTLVDWELGHVISELKSGRFFKKDAQRIALKTVSCSNDVDHFLRTT</sequence>
<accession>A0A4R3T9G2</accession>
<evidence type="ECO:0000313" key="1">
    <source>
        <dbReference type="EMBL" id="TCU58448.1"/>
    </source>
</evidence>
<proteinExistence type="predicted"/>
<name>A0A4R3T9G2_9FIRM</name>
<dbReference type="RefSeq" id="WP_207901016.1">
    <property type="nucleotide sequence ID" value="NZ_JANKBG010000013.1"/>
</dbReference>
<keyword evidence="2" id="KW-1185">Reference proteome</keyword>
<evidence type="ECO:0000313" key="2">
    <source>
        <dbReference type="Proteomes" id="UP000295773"/>
    </source>
</evidence>
<reference evidence="1 2" key="1">
    <citation type="submission" date="2019-03" db="EMBL/GenBank/DDBJ databases">
        <title>Genomic Encyclopedia of Type Strains, Phase IV (KMG-IV): sequencing the most valuable type-strain genomes for metagenomic binning, comparative biology and taxonomic classification.</title>
        <authorList>
            <person name="Goeker M."/>
        </authorList>
    </citation>
    <scope>NUCLEOTIDE SEQUENCE [LARGE SCALE GENOMIC DNA]</scope>
    <source>
        <strain evidence="1 2">DSM 29481</strain>
    </source>
</reference>